<keyword evidence="1" id="KW-0472">Membrane</keyword>
<evidence type="ECO:0008006" key="4">
    <source>
        <dbReference type="Google" id="ProtNLM"/>
    </source>
</evidence>
<dbReference type="AlphaFoldDB" id="A0A8J5EQH2"/>
<feature type="transmembrane region" description="Helical" evidence="1">
    <location>
        <begin position="457"/>
        <end position="478"/>
    </location>
</feature>
<dbReference type="PANTHER" id="PTHR31860">
    <property type="entry name" value="HEAT-INDUCIBLE TRANSCRIPTION REPRESSOR (DUF639)-RELATED"/>
    <property type="match status" value="1"/>
</dbReference>
<evidence type="ECO:0000313" key="2">
    <source>
        <dbReference type="EMBL" id="KAG6472715.1"/>
    </source>
</evidence>
<feature type="transmembrane region" description="Helical" evidence="1">
    <location>
        <begin position="548"/>
        <end position="573"/>
    </location>
</feature>
<keyword evidence="3" id="KW-1185">Reference proteome</keyword>
<dbReference type="Proteomes" id="UP000734854">
    <property type="component" value="Unassembled WGS sequence"/>
</dbReference>
<evidence type="ECO:0000313" key="3">
    <source>
        <dbReference type="Proteomes" id="UP000734854"/>
    </source>
</evidence>
<dbReference type="PANTHER" id="PTHR31860:SF19">
    <property type="entry name" value="OS04G0677400 PROTEIN"/>
    <property type="match status" value="1"/>
</dbReference>
<keyword evidence="1" id="KW-1133">Transmembrane helix</keyword>
<dbReference type="Pfam" id="PF04842">
    <property type="entry name" value="DUF639"/>
    <property type="match status" value="1"/>
</dbReference>
<dbReference type="EMBL" id="JACMSC010000020">
    <property type="protein sequence ID" value="KAG6472715.1"/>
    <property type="molecule type" value="Genomic_DNA"/>
</dbReference>
<dbReference type="InterPro" id="IPR006927">
    <property type="entry name" value="DUF639"/>
</dbReference>
<name>A0A8J5EQH2_ZINOF</name>
<comment type="caution">
    <text evidence="2">The sequence shown here is derived from an EMBL/GenBank/DDBJ whole genome shotgun (WGS) entry which is preliminary data.</text>
</comment>
<proteinExistence type="predicted"/>
<organism evidence="2 3">
    <name type="scientific">Zingiber officinale</name>
    <name type="common">Ginger</name>
    <name type="synonym">Amomum zingiber</name>
    <dbReference type="NCBI Taxonomy" id="94328"/>
    <lineage>
        <taxon>Eukaryota</taxon>
        <taxon>Viridiplantae</taxon>
        <taxon>Streptophyta</taxon>
        <taxon>Embryophyta</taxon>
        <taxon>Tracheophyta</taxon>
        <taxon>Spermatophyta</taxon>
        <taxon>Magnoliopsida</taxon>
        <taxon>Liliopsida</taxon>
        <taxon>Zingiberales</taxon>
        <taxon>Zingiberaceae</taxon>
        <taxon>Zingiber</taxon>
    </lineage>
</organism>
<reference evidence="2 3" key="1">
    <citation type="submission" date="2020-08" db="EMBL/GenBank/DDBJ databases">
        <title>Plant Genome Project.</title>
        <authorList>
            <person name="Zhang R.-G."/>
        </authorList>
    </citation>
    <scope>NUCLEOTIDE SEQUENCE [LARGE SCALE GENOMIC DNA]</scope>
    <source>
        <tissue evidence="2">Rhizome</tissue>
    </source>
</reference>
<sequence>MSFLERFFLGDDEKTATNTAYMGIEEDSAVLFPVPNLSPVADSIVHRCSSVHIVGTVDSYAKCCRRILMLSIDQLHQSFEAEVPEHWRQPKDYARNLVEYCSYKALRIEAKRLDHLDDKEFSLLTFDMMLAWEAPDTDTESLLKIDGKKTVGLEAFARIAPACAAVADPITVHNLFDALTSCSGGRLTLTSHALYFEASGIASYDKAVKYDLSKDLRQVVKRELTGPWGARLFDKAVMYKSDSVAEPIFLEFSQFSGHSHRDYWFSIIQEVLNAHKFIRKYKLKRFQKEEALSKAILGIFRYRAVKNPFHSTPSHFKSILAFNLAEKLPKGDKILEALYSHLELMQMEFQNHAGLLAISEEMPLVGPLPDSLYALTRMGFLLLRKEDNPANDILVGNVHVGKTCPLQTAVRESFCYSNSVEAARATFYQVKVEDINTNLAVIKVVYISAEYEIFDDFWGWIWYTMPCIFFSLALCMFWHKHHNIGKPAEVFRVSPPPSRSAVELLSMLQDGVSQLQTNVQTGTIALLKLRALLLAFPQDLDFKTTPHVAASLVIVAVAFSMAPFRYLLALVLLEVYTRRMPLRKPSSEKLERRVKEWWSRIPAAPIQIANPEYNNSR</sequence>
<keyword evidence="1" id="KW-0812">Transmembrane</keyword>
<gene>
    <name evidence="2" type="ORF">ZIOFF_070192</name>
</gene>
<protein>
    <recommendedName>
        <fullName evidence="4">DUF639 domain-containing protein</fullName>
    </recommendedName>
</protein>
<accession>A0A8J5EQH2</accession>
<evidence type="ECO:0000256" key="1">
    <source>
        <dbReference type="SAM" id="Phobius"/>
    </source>
</evidence>